<dbReference type="KEGG" id="tpal:117652728"/>
<dbReference type="RefSeq" id="XP_034253711.1">
    <property type="nucleotide sequence ID" value="XM_034397820.1"/>
</dbReference>
<dbReference type="AlphaFoldDB" id="A0A6P9ACY0"/>
<feature type="compositionally biased region" description="Polar residues" evidence="1">
    <location>
        <begin position="29"/>
        <end position="43"/>
    </location>
</feature>
<reference evidence="3" key="1">
    <citation type="submission" date="2025-08" db="UniProtKB">
        <authorList>
            <consortium name="RefSeq"/>
        </authorList>
    </citation>
    <scope>IDENTIFICATION</scope>
    <source>
        <tissue evidence="3">Total insect</tissue>
    </source>
</reference>
<dbReference type="OrthoDB" id="6502573at2759"/>
<feature type="compositionally biased region" description="Polar residues" evidence="1">
    <location>
        <begin position="75"/>
        <end position="105"/>
    </location>
</feature>
<evidence type="ECO:0000256" key="1">
    <source>
        <dbReference type="SAM" id="MobiDB-lite"/>
    </source>
</evidence>
<name>A0A6P9ACY0_THRPL</name>
<evidence type="ECO:0000313" key="3">
    <source>
        <dbReference type="RefSeq" id="XP_034253711.1"/>
    </source>
</evidence>
<dbReference type="GeneID" id="117652728"/>
<sequence>MAATQAEPQHKEAIREQVQQEQPVDVANSGLQNGTEKNGNRDNVSCKPKLAGPKSLTASLEMSQYRQESGAGPPSINSEQSGNSSDVDSGKLNSDNSGKPFSANSDAPGDPNYGKVSDNAAPGYPMGYPARGNYQHLDQHPAGSNNSEVHLPYGPQGMRHSFPGKPQAGGPMIPPRPPSAGPNSNSPSGPFPPHGQQQRFMSGQSISQPTGPTPTLNQLLQSSNPVHRYQNSYGEMNMQKPGEQGPAGYAYNQWPSSYPSQHIPQGYRNQSPYGGQQPYPDQRPSWGSPAPPGPVILPVTLPAATRPVTHPPVSNRVGSPRESTTPKPSVSVAS</sequence>
<proteinExistence type="predicted"/>
<protein>
    <submittedName>
        <fullName evidence="3">Trithorax group protein osa-like</fullName>
    </submittedName>
</protein>
<accession>A0A6P9ACY0</accession>
<feature type="compositionally biased region" description="Polar residues" evidence="1">
    <location>
        <begin position="321"/>
        <end position="334"/>
    </location>
</feature>
<dbReference type="Proteomes" id="UP000515158">
    <property type="component" value="Unplaced"/>
</dbReference>
<keyword evidence="2" id="KW-1185">Reference proteome</keyword>
<feature type="compositionally biased region" description="Polar residues" evidence="1">
    <location>
        <begin position="253"/>
        <end position="274"/>
    </location>
</feature>
<evidence type="ECO:0000313" key="2">
    <source>
        <dbReference type="Proteomes" id="UP000515158"/>
    </source>
</evidence>
<feature type="compositionally biased region" description="Polar residues" evidence="1">
    <location>
        <begin position="195"/>
        <end position="234"/>
    </location>
</feature>
<organism evidence="3">
    <name type="scientific">Thrips palmi</name>
    <name type="common">Melon thrips</name>
    <dbReference type="NCBI Taxonomy" id="161013"/>
    <lineage>
        <taxon>Eukaryota</taxon>
        <taxon>Metazoa</taxon>
        <taxon>Ecdysozoa</taxon>
        <taxon>Arthropoda</taxon>
        <taxon>Hexapoda</taxon>
        <taxon>Insecta</taxon>
        <taxon>Pterygota</taxon>
        <taxon>Neoptera</taxon>
        <taxon>Paraneoptera</taxon>
        <taxon>Thysanoptera</taxon>
        <taxon>Terebrantia</taxon>
        <taxon>Thripoidea</taxon>
        <taxon>Thripidae</taxon>
        <taxon>Thrips</taxon>
    </lineage>
</organism>
<gene>
    <name evidence="3" type="primary">LOC117652728</name>
</gene>
<feature type="compositionally biased region" description="Polar residues" evidence="1">
    <location>
        <begin position="56"/>
        <end position="67"/>
    </location>
</feature>
<feature type="region of interest" description="Disordered" evidence="1">
    <location>
        <begin position="1"/>
        <end position="334"/>
    </location>
</feature>
<dbReference type="InParanoid" id="A0A6P9ACY0"/>